<accession>A0A437MFH7</accession>
<keyword evidence="1" id="KW-0802">TPR repeat</keyword>
<dbReference type="InterPro" id="IPR011990">
    <property type="entry name" value="TPR-like_helical_dom_sf"/>
</dbReference>
<dbReference type="EMBL" id="SACL01000004">
    <property type="protein sequence ID" value="RVT96392.1"/>
    <property type="molecule type" value="Genomic_DNA"/>
</dbReference>
<dbReference type="AlphaFoldDB" id="A0A437MFH7"/>
<dbReference type="SMART" id="SM00028">
    <property type="entry name" value="TPR"/>
    <property type="match status" value="4"/>
</dbReference>
<dbReference type="OrthoDB" id="8480494at2"/>
<sequence>MEAVTPPRLPLPALLAGLVICAAAAGGAWWWLHAPQSSQVEIPVPPEPPRLTDSAEYERCLSLLREDSDAAMAYAEEWAGQGGGEGARHCSALAMIGLGAPERAAEQLERIARDSQASAAARAAVLGQAGQAWMMAGDAARAYGATTMALTMEPQDTDLMTDRAVALAAMRRYSEALQELDNVLRLDPDRVEAIVFRASALRNLERVEDAMRAIQQALTAAPDNPEALLERGILHQLRGEEGAAREDWERVISVAPETPAAELAQQNLALNEAGLPQR</sequence>
<keyword evidence="4" id="KW-1185">Reference proteome</keyword>
<dbReference type="PROSITE" id="PS50005">
    <property type="entry name" value="TPR"/>
    <property type="match status" value="1"/>
</dbReference>
<feature type="repeat" description="TPR" evidence="1">
    <location>
        <begin position="157"/>
        <end position="190"/>
    </location>
</feature>
<dbReference type="GO" id="GO:0045892">
    <property type="term" value="P:negative regulation of DNA-templated transcription"/>
    <property type="evidence" value="ECO:0007669"/>
    <property type="project" value="InterPro"/>
</dbReference>
<proteinExistence type="predicted"/>
<name>A0A437MFH7_9PROT</name>
<evidence type="ECO:0000313" key="4">
    <source>
        <dbReference type="Proteomes" id="UP000282957"/>
    </source>
</evidence>
<dbReference type="Proteomes" id="UP000282957">
    <property type="component" value="Unassembled WGS sequence"/>
</dbReference>
<evidence type="ECO:0000313" key="3">
    <source>
        <dbReference type="EMBL" id="RVT96392.1"/>
    </source>
</evidence>
<gene>
    <name evidence="3" type="ORF">EOD42_12090</name>
</gene>
<dbReference type="InterPro" id="IPR019734">
    <property type="entry name" value="TPR_rpt"/>
</dbReference>
<dbReference type="Gene3D" id="1.25.40.10">
    <property type="entry name" value="Tetratricopeptide repeat domain"/>
    <property type="match status" value="1"/>
</dbReference>
<reference evidence="3 4" key="1">
    <citation type="submission" date="2019-01" db="EMBL/GenBank/DDBJ databases">
        <authorList>
            <person name="Chen W.-M."/>
        </authorList>
    </citation>
    <scope>NUCLEOTIDE SEQUENCE [LARGE SCALE GENOMIC DNA]</scope>
    <source>
        <strain evidence="3 4">CCP-6</strain>
    </source>
</reference>
<organism evidence="3 4">
    <name type="scientific">Rhodovarius crocodyli</name>
    <dbReference type="NCBI Taxonomy" id="1979269"/>
    <lineage>
        <taxon>Bacteria</taxon>
        <taxon>Pseudomonadati</taxon>
        <taxon>Pseudomonadota</taxon>
        <taxon>Alphaproteobacteria</taxon>
        <taxon>Acetobacterales</taxon>
        <taxon>Roseomonadaceae</taxon>
        <taxon>Rhodovarius</taxon>
    </lineage>
</organism>
<comment type="caution">
    <text evidence="3">The sequence shown here is derived from an EMBL/GenBank/DDBJ whole genome shotgun (WGS) entry which is preliminary data.</text>
</comment>
<dbReference type="PANTHER" id="PTHR44749">
    <property type="entry name" value="SUPPRESSOR OF RPS4-RLD 1"/>
    <property type="match status" value="1"/>
</dbReference>
<evidence type="ECO:0000256" key="1">
    <source>
        <dbReference type="PROSITE-ProRule" id="PRU00339"/>
    </source>
</evidence>
<dbReference type="Pfam" id="PF13432">
    <property type="entry name" value="TPR_16"/>
    <property type="match status" value="1"/>
</dbReference>
<protein>
    <submittedName>
        <fullName evidence="3">Tetratricopeptide repeat protein</fullName>
    </submittedName>
</protein>
<keyword evidence="2" id="KW-0812">Transmembrane</keyword>
<keyword evidence="2" id="KW-1133">Transmembrane helix</keyword>
<dbReference type="PANTHER" id="PTHR44749:SF1">
    <property type="entry name" value="TETRATRICOPEPTIDE-LIKE HELICAL DOMAIN-CONTAINING PROTEIN"/>
    <property type="match status" value="1"/>
</dbReference>
<keyword evidence="2" id="KW-0472">Membrane</keyword>
<dbReference type="InterPro" id="IPR044650">
    <property type="entry name" value="SRFR1-like"/>
</dbReference>
<evidence type="ECO:0000256" key="2">
    <source>
        <dbReference type="SAM" id="Phobius"/>
    </source>
</evidence>
<dbReference type="SUPFAM" id="SSF48452">
    <property type="entry name" value="TPR-like"/>
    <property type="match status" value="1"/>
</dbReference>
<feature type="transmembrane region" description="Helical" evidence="2">
    <location>
        <begin position="12"/>
        <end position="32"/>
    </location>
</feature>